<gene>
    <name evidence="2" type="ORF">CMV30_02660</name>
</gene>
<keyword evidence="3" id="KW-1185">Reference proteome</keyword>
<evidence type="ECO:0000313" key="3">
    <source>
        <dbReference type="Proteomes" id="UP000217265"/>
    </source>
</evidence>
<reference evidence="2 3" key="1">
    <citation type="submission" date="2017-09" db="EMBL/GenBank/DDBJ databases">
        <title>Complete genome sequence of Verrucomicrobial strain HZ-65, isolated from freshwater.</title>
        <authorList>
            <person name="Choi A."/>
        </authorList>
    </citation>
    <scope>NUCLEOTIDE SEQUENCE [LARGE SCALE GENOMIC DNA]</scope>
    <source>
        <strain evidence="2 3">HZ-65</strain>
    </source>
</reference>
<dbReference type="KEGG" id="vbh:CMV30_02660"/>
<dbReference type="AlphaFoldDB" id="A0A290QF23"/>
<dbReference type="OrthoDB" id="9915140at2"/>
<organism evidence="2 3">
    <name type="scientific">Nibricoccus aquaticus</name>
    <dbReference type="NCBI Taxonomy" id="2576891"/>
    <lineage>
        <taxon>Bacteria</taxon>
        <taxon>Pseudomonadati</taxon>
        <taxon>Verrucomicrobiota</taxon>
        <taxon>Opitutia</taxon>
        <taxon>Opitutales</taxon>
        <taxon>Opitutaceae</taxon>
        <taxon>Nibricoccus</taxon>
    </lineage>
</organism>
<evidence type="ECO:0000313" key="2">
    <source>
        <dbReference type="EMBL" id="ATC62951.1"/>
    </source>
</evidence>
<sequence length="89" mass="9996">MELPEDELTFLRDLVKTSRQKIVRVQWIDRDGTTRVTPLSQTENTRLKQIAARLGTNPGEILRQAAHIPVPKYTGKKSPSSEDNGDPAN</sequence>
<dbReference type="Proteomes" id="UP000217265">
    <property type="component" value="Chromosome"/>
</dbReference>
<proteinExistence type="predicted"/>
<accession>A0A290QF23</accession>
<dbReference type="EMBL" id="CP023344">
    <property type="protein sequence ID" value="ATC62951.1"/>
    <property type="molecule type" value="Genomic_DNA"/>
</dbReference>
<evidence type="ECO:0000256" key="1">
    <source>
        <dbReference type="SAM" id="MobiDB-lite"/>
    </source>
</evidence>
<dbReference type="RefSeq" id="WP_096054586.1">
    <property type="nucleotide sequence ID" value="NZ_CP023344.1"/>
</dbReference>
<name>A0A290QF23_9BACT</name>
<feature type="region of interest" description="Disordered" evidence="1">
    <location>
        <begin position="68"/>
        <end position="89"/>
    </location>
</feature>
<protein>
    <submittedName>
        <fullName evidence="2">Uncharacterized protein</fullName>
    </submittedName>
</protein>